<keyword evidence="1" id="KW-0732">Signal</keyword>
<accession>A0ABT7QRW0</accession>
<sequence>MKKIIIISSALLLTGIFSGCASSSSPTTPQEVRDSVGSGMFSTKKDSFVVNRPYYKVASLLQRNSNKCLNKAFKHTSTTHNGYYMQTSTDTMYYKTKFKRGRTLSTLEVKGDSDSLQSGMTSAIYGEAFKDGYFIAVVDLHNKGNKTQVDIYRGSMLMGVQEDIVNAIKNWAKTGSRSCPNIAP</sequence>
<name>A0ABT7QRW0_9BACT</name>
<feature type="chain" id="PRO_5046669744" description="Lipoprotein" evidence="1">
    <location>
        <begin position="24"/>
        <end position="184"/>
    </location>
</feature>
<dbReference type="Proteomes" id="UP001169066">
    <property type="component" value="Unassembled WGS sequence"/>
</dbReference>
<feature type="signal peptide" evidence="1">
    <location>
        <begin position="1"/>
        <end position="23"/>
    </location>
</feature>
<evidence type="ECO:0008006" key="4">
    <source>
        <dbReference type="Google" id="ProtNLM"/>
    </source>
</evidence>
<reference evidence="2" key="1">
    <citation type="submission" date="2023-01" db="EMBL/GenBank/DDBJ databases">
        <title>Sulfurovum sp. XTW-4 genome assembly.</title>
        <authorList>
            <person name="Wang J."/>
        </authorList>
    </citation>
    <scope>NUCLEOTIDE SEQUENCE</scope>
    <source>
        <strain evidence="2">XTW-4</strain>
    </source>
</reference>
<comment type="caution">
    <text evidence="2">The sequence shown here is derived from an EMBL/GenBank/DDBJ whole genome shotgun (WGS) entry which is preliminary data.</text>
</comment>
<protein>
    <recommendedName>
        <fullName evidence="4">Lipoprotein</fullName>
    </recommendedName>
</protein>
<dbReference type="RefSeq" id="WP_008245587.1">
    <property type="nucleotide sequence ID" value="NZ_JAQIBC010000003.1"/>
</dbReference>
<organism evidence="2 3">
    <name type="scientific">Sulfurovum xiamenensis</name>
    <dbReference type="NCBI Taxonomy" id="3019066"/>
    <lineage>
        <taxon>Bacteria</taxon>
        <taxon>Pseudomonadati</taxon>
        <taxon>Campylobacterota</taxon>
        <taxon>Epsilonproteobacteria</taxon>
        <taxon>Campylobacterales</taxon>
        <taxon>Sulfurovaceae</taxon>
        <taxon>Sulfurovum</taxon>
    </lineage>
</organism>
<dbReference type="PROSITE" id="PS51257">
    <property type="entry name" value="PROKAR_LIPOPROTEIN"/>
    <property type="match status" value="1"/>
</dbReference>
<dbReference type="EMBL" id="JAQIBC010000003">
    <property type="protein sequence ID" value="MDM5263835.1"/>
    <property type="molecule type" value="Genomic_DNA"/>
</dbReference>
<proteinExistence type="predicted"/>
<evidence type="ECO:0000313" key="3">
    <source>
        <dbReference type="Proteomes" id="UP001169066"/>
    </source>
</evidence>
<evidence type="ECO:0000313" key="2">
    <source>
        <dbReference type="EMBL" id="MDM5263835.1"/>
    </source>
</evidence>
<keyword evidence="3" id="KW-1185">Reference proteome</keyword>
<gene>
    <name evidence="2" type="ORF">PF327_06455</name>
</gene>
<evidence type="ECO:0000256" key="1">
    <source>
        <dbReference type="SAM" id="SignalP"/>
    </source>
</evidence>